<feature type="domain" description="AB hydrolase-1" evidence="4">
    <location>
        <begin position="408"/>
        <end position="466"/>
    </location>
</feature>
<dbReference type="InterPro" id="IPR000073">
    <property type="entry name" value="AB_hydrolase_1"/>
</dbReference>
<name>A0A3E2HQ66_SCYLI</name>
<dbReference type="InterPro" id="IPR029058">
    <property type="entry name" value="AB_hydrolase_fold"/>
</dbReference>
<dbReference type="STRING" id="5539.A0A3E2HQ66"/>
<gene>
    <name evidence="6" type="ORF">B7463_g872</name>
</gene>
<dbReference type="GO" id="GO:0016787">
    <property type="term" value="F:hydrolase activity"/>
    <property type="evidence" value="ECO:0007669"/>
    <property type="project" value="UniProtKB-KW"/>
</dbReference>
<evidence type="ECO:0000256" key="2">
    <source>
        <dbReference type="ARBA" id="ARBA00022801"/>
    </source>
</evidence>
<dbReference type="Pfam" id="PF08386">
    <property type="entry name" value="Abhydrolase_4"/>
    <property type="match status" value="1"/>
</dbReference>
<evidence type="ECO:0000313" key="7">
    <source>
        <dbReference type="Proteomes" id="UP000258309"/>
    </source>
</evidence>
<dbReference type="InterPro" id="IPR051601">
    <property type="entry name" value="Serine_prot/Carboxylest_S33"/>
</dbReference>
<sequence length="753" mass="83406">MSSPPPQPGPLCAAGCRPRPDSETCACGFGYVNSEGVWVGGDQVRAGLAAPRPEDAERLELYRKQQSASQSKAVTSENQNPKTSSHPQQYSFSLDDGRSSEMTGSSGRRKRHRQIAHDCVVLAALIIGLLWLISPQPPIRNNSGAFSWSPLAHDGRVELGQLNPLLQAEDFQWLKLVPATVLVYSTCFRDFKCARLRVPFDWNDLTGDTDTHVDIAVIRLPARVHVTDPRYGGAIIINPGKGGPGVSGVGEILWAGKRFQRIVDSPLDPLSAPESSKYFDIISFDPRGINNTTPRLQCYPTAAAEMRWEYQLSTQETIDHSDTAFGIAWARARAMGQSCLHSNSSLDSARLSNFTNTTPTAADMVEIIEQHGNWRSQTARAWLDKACEKTKDTVDRHSIISRTQWTPGQEKLQYWGFSYGTALGSTFATMYPEKVRRMILDGVIDIDDYFRGEWLKNLQDTDAIMNRFFEYCYQSGPNACAFYDKSPAQIEQNLELLLQSLQHQPMPVPGTETIGPDIITSSDVMRLIKTTLYSPLEMFPFLANLLANLMKGNGSEFAVYKAEYTLPRCPYKNGDQGSYECDPDGFSWEGFTSISCTDGNDISNMSAETFKEYTQILRNQSRWMGGTWAELRLKCVGWDATAAWKLEGPIVAATHHPLLLLGNTLDPVSPIANAHNATHRFKDSVVLQQDTEGHCSYAAPSACTDSVIRDYFSTGTLPPVGKICTPDAKPFSGISNYAGHQEIALRTLKNKPI</sequence>
<proteinExistence type="inferred from homology"/>
<dbReference type="SUPFAM" id="SSF53474">
    <property type="entry name" value="alpha/beta-Hydrolases"/>
    <property type="match status" value="1"/>
</dbReference>
<dbReference type="EMBL" id="NCSJ02000008">
    <property type="protein sequence ID" value="RFU35484.1"/>
    <property type="molecule type" value="Genomic_DNA"/>
</dbReference>
<feature type="region of interest" description="Disordered" evidence="3">
    <location>
        <begin position="1"/>
        <end position="20"/>
    </location>
</feature>
<evidence type="ECO:0000313" key="6">
    <source>
        <dbReference type="EMBL" id="RFU35484.1"/>
    </source>
</evidence>
<organism evidence="6 7">
    <name type="scientific">Scytalidium lignicola</name>
    <name type="common">Hyphomycete</name>
    <dbReference type="NCBI Taxonomy" id="5539"/>
    <lineage>
        <taxon>Eukaryota</taxon>
        <taxon>Fungi</taxon>
        <taxon>Dikarya</taxon>
        <taxon>Ascomycota</taxon>
        <taxon>Pezizomycotina</taxon>
        <taxon>Leotiomycetes</taxon>
        <taxon>Leotiomycetes incertae sedis</taxon>
        <taxon>Scytalidium</taxon>
    </lineage>
</organism>
<dbReference type="OrthoDB" id="425534at2759"/>
<protein>
    <submittedName>
        <fullName evidence="6">Uncharacterized protein</fullName>
    </submittedName>
</protein>
<evidence type="ECO:0000259" key="5">
    <source>
        <dbReference type="Pfam" id="PF08386"/>
    </source>
</evidence>
<evidence type="ECO:0000256" key="1">
    <source>
        <dbReference type="ARBA" id="ARBA00010088"/>
    </source>
</evidence>
<evidence type="ECO:0000259" key="4">
    <source>
        <dbReference type="Pfam" id="PF00561"/>
    </source>
</evidence>
<dbReference type="Gene3D" id="3.40.50.1820">
    <property type="entry name" value="alpha/beta hydrolase"/>
    <property type="match status" value="1"/>
</dbReference>
<feature type="domain" description="Peptidase S33 tripeptidyl aminopeptidase-like C-terminal" evidence="5">
    <location>
        <begin position="624"/>
        <end position="724"/>
    </location>
</feature>
<evidence type="ECO:0000256" key="3">
    <source>
        <dbReference type="SAM" id="MobiDB-lite"/>
    </source>
</evidence>
<feature type="compositionally biased region" description="Polar residues" evidence="3">
    <location>
        <begin position="64"/>
        <end position="92"/>
    </location>
</feature>
<dbReference type="Proteomes" id="UP000258309">
    <property type="component" value="Unassembled WGS sequence"/>
</dbReference>
<comment type="caution">
    <text evidence="6">The sequence shown here is derived from an EMBL/GenBank/DDBJ whole genome shotgun (WGS) entry which is preliminary data.</text>
</comment>
<dbReference type="PANTHER" id="PTHR43248">
    <property type="entry name" value="2-SUCCINYL-6-HYDROXY-2,4-CYCLOHEXADIENE-1-CARBOXYLATE SYNTHASE"/>
    <property type="match status" value="1"/>
</dbReference>
<keyword evidence="7" id="KW-1185">Reference proteome</keyword>
<feature type="region of interest" description="Disordered" evidence="3">
    <location>
        <begin position="62"/>
        <end position="110"/>
    </location>
</feature>
<dbReference type="AlphaFoldDB" id="A0A3E2HQ66"/>
<accession>A0A3E2HQ66</accession>
<feature type="non-terminal residue" evidence="6">
    <location>
        <position position="1"/>
    </location>
</feature>
<dbReference type="PANTHER" id="PTHR43248:SF25">
    <property type="entry name" value="AB HYDROLASE-1 DOMAIN-CONTAINING PROTEIN-RELATED"/>
    <property type="match status" value="1"/>
</dbReference>
<feature type="non-terminal residue" evidence="6">
    <location>
        <position position="753"/>
    </location>
</feature>
<keyword evidence="2" id="KW-0378">Hydrolase</keyword>
<dbReference type="OMA" id="DEYPWKP"/>
<dbReference type="InterPro" id="IPR013595">
    <property type="entry name" value="Pept_S33_TAP-like_C"/>
</dbReference>
<comment type="similarity">
    <text evidence="1">Belongs to the peptidase S33 family.</text>
</comment>
<dbReference type="Pfam" id="PF00561">
    <property type="entry name" value="Abhydrolase_1"/>
    <property type="match status" value="1"/>
</dbReference>
<reference evidence="6 7" key="1">
    <citation type="submission" date="2018-05" db="EMBL/GenBank/DDBJ databases">
        <title>Draft genome sequence of Scytalidium lignicola DSM 105466, a ubiquitous saprotrophic fungus.</title>
        <authorList>
            <person name="Buettner E."/>
            <person name="Gebauer A.M."/>
            <person name="Hofrichter M."/>
            <person name="Liers C."/>
            <person name="Kellner H."/>
        </authorList>
    </citation>
    <scope>NUCLEOTIDE SEQUENCE [LARGE SCALE GENOMIC DNA]</scope>
    <source>
        <strain evidence="6 7">DSM 105466</strain>
    </source>
</reference>